<dbReference type="Pfam" id="PF01807">
    <property type="entry name" value="Zn_ribbon_DnaG"/>
    <property type="match status" value="1"/>
</dbReference>
<dbReference type="InterPro" id="IPR034151">
    <property type="entry name" value="TOPRIM_DnaG_bac"/>
</dbReference>
<dbReference type="Pfam" id="PF08275">
    <property type="entry name" value="DNAG_N"/>
    <property type="match status" value="1"/>
</dbReference>
<dbReference type="InterPro" id="IPR006295">
    <property type="entry name" value="DNA_primase_DnaG"/>
</dbReference>
<dbReference type="EMBL" id="JAOYOD010000001">
    <property type="protein sequence ID" value="MCV9386235.1"/>
    <property type="molecule type" value="Genomic_DNA"/>
</dbReference>
<evidence type="ECO:0000256" key="4">
    <source>
        <dbReference type="ARBA" id="ARBA00022695"/>
    </source>
</evidence>
<comment type="catalytic activity">
    <reaction evidence="12">
        <text>ssDNA + n NTP = ssDNA/pppN(pN)n-1 hybrid + (n-1) diphosphate.</text>
        <dbReference type="EC" id="2.7.7.101"/>
    </reaction>
</comment>
<comment type="cofactor">
    <cofactor evidence="13">
        <name>Zn(2+)</name>
        <dbReference type="ChEBI" id="CHEBI:29105"/>
    </cofactor>
    <text evidence="13">Binds 1 zinc ion per monomer.</text>
</comment>
<dbReference type="CDD" id="cd03364">
    <property type="entry name" value="TOPRIM_DnaG_primases"/>
    <property type="match status" value="1"/>
</dbReference>
<comment type="caution">
    <text evidence="16">The sequence shown here is derived from an EMBL/GenBank/DDBJ whole genome shotgun (WGS) entry which is preliminary data.</text>
</comment>
<organism evidence="16 17">
    <name type="scientific">Reichenbachiella ulvae</name>
    <dbReference type="NCBI Taxonomy" id="2980104"/>
    <lineage>
        <taxon>Bacteria</taxon>
        <taxon>Pseudomonadati</taxon>
        <taxon>Bacteroidota</taxon>
        <taxon>Cytophagia</taxon>
        <taxon>Cytophagales</taxon>
        <taxon>Reichenbachiellaceae</taxon>
        <taxon>Reichenbachiella</taxon>
    </lineage>
</organism>
<dbReference type="Pfam" id="PF13155">
    <property type="entry name" value="Toprim_2"/>
    <property type="match status" value="1"/>
</dbReference>
<keyword evidence="2 12" id="KW-0639">Primosome</keyword>
<feature type="domain" description="Toprim" evidence="15">
    <location>
        <begin position="259"/>
        <end position="342"/>
    </location>
</feature>
<evidence type="ECO:0000256" key="5">
    <source>
        <dbReference type="ARBA" id="ARBA00022705"/>
    </source>
</evidence>
<dbReference type="Gene3D" id="3.90.580.10">
    <property type="entry name" value="Zinc finger, CHC2-type domain"/>
    <property type="match status" value="1"/>
</dbReference>
<dbReference type="HAMAP" id="MF_00974">
    <property type="entry name" value="DNA_primase_DnaG"/>
    <property type="match status" value="1"/>
</dbReference>
<evidence type="ECO:0000256" key="8">
    <source>
        <dbReference type="ARBA" id="ARBA00022833"/>
    </source>
</evidence>
<evidence type="ECO:0000256" key="14">
    <source>
        <dbReference type="SAM" id="MobiDB-lite"/>
    </source>
</evidence>
<reference evidence="16 17" key="1">
    <citation type="submission" date="2022-10" db="EMBL/GenBank/DDBJ databases">
        <title>Comparative genomics and taxonomic characterization of three novel marine species of genus Reichenbachiella exhibiting antioxidant and polysaccharide degradation activities.</title>
        <authorList>
            <person name="Muhammad N."/>
            <person name="Lee Y.-J."/>
            <person name="Ko J."/>
            <person name="Kim S.-G."/>
        </authorList>
    </citation>
    <scope>NUCLEOTIDE SEQUENCE [LARGE SCALE GENOMIC DNA]</scope>
    <source>
        <strain evidence="16 17">ABR2-5</strain>
    </source>
</reference>
<evidence type="ECO:0000256" key="10">
    <source>
        <dbReference type="ARBA" id="ARBA00023125"/>
    </source>
</evidence>
<feature type="compositionally biased region" description="Low complexity" evidence="14">
    <location>
        <begin position="437"/>
        <end position="449"/>
    </location>
</feature>
<protein>
    <recommendedName>
        <fullName evidence="12 13">DNA primase</fullName>
        <ecNumber evidence="12">2.7.7.101</ecNumber>
    </recommendedName>
</protein>
<dbReference type="InterPro" id="IPR019475">
    <property type="entry name" value="DNA_primase_DnaB-bd"/>
</dbReference>
<dbReference type="PANTHER" id="PTHR30313:SF2">
    <property type="entry name" value="DNA PRIMASE"/>
    <property type="match status" value="1"/>
</dbReference>
<keyword evidence="9" id="KW-0460">Magnesium</keyword>
<evidence type="ECO:0000256" key="11">
    <source>
        <dbReference type="ARBA" id="ARBA00023163"/>
    </source>
</evidence>
<dbReference type="EC" id="2.7.7.101" evidence="12"/>
<keyword evidence="5 12" id="KW-0235">DNA replication</keyword>
<gene>
    <name evidence="12 16" type="primary">dnaG</name>
    <name evidence="16" type="ORF">N7U62_06140</name>
</gene>
<keyword evidence="8 13" id="KW-0862">Zinc</keyword>
<keyword evidence="17" id="KW-1185">Reference proteome</keyword>
<dbReference type="PIRSF" id="PIRSF002811">
    <property type="entry name" value="DnaG"/>
    <property type="match status" value="1"/>
</dbReference>
<evidence type="ECO:0000256" key="3">
    <source>
        <dbReference type="ARBA" id="ARBA00022679"/>
    </source>
</evidence>
<dbReference type="PANTHER" id="PTHR30313">
    <property type="entry name" value="DNA PRIMASE"/>
    <property type="match status" value="1"/>
</dbReference>
<evidence type="ECO:0000256" key="7">
    <source>
        <dbReference type="ARBA" id="ARBA00022771"/>
    </source>
</evidence>
<keyword evidence="7" id="KW-0863">Zinc-finger</keyword>
<dbReference type="InterPro" id="IPR050219">
    <property type="entry name" value="DnaG_primase"/>
</dbReference>
<evidence type="ECO:0000256" key="2">
    <source>
        <dbReference type="ARBA" id="ARBA00022515"/>
    </source>
</evidence>
<evidence type="ECO:0000256" key="12">
    <source>
        <dbReference type="HAMAP-Rule" id="MF_00974"/>
    </source>
</evidence>
<comment type="subunit">
    <text evidence="12">Monomer. Interacts with DnaB.</text>
</comment>
<keyword evidence="3 12" id="KW-0808">Transferase</keyword>
<keyword evidence="1 12" id="KW-0240">DNA-directed RNA polymerase</keyword>
<dbReference type="SMART" id="SM00400">
    <property type="entry name" value="ZnF_CHCC"/>
    <property type="match status" value="1"/>
</dbReference>
<dbReference type="InterPro" id="IPR030846">
    <property type="entry name" value="DnaG_bac"/>
</dbReference>
<dbReference type="Proteomes" id="UP001300692">
    <property type="component" value="Unassembled WGS sequence"/>
</dbReference>
<dbReference type="Gene3D" id="3.90.980.10">
    <property type="entry name" value="DNA primase, catalytic core, N-terminal domain"/>
    <property type="match status" value="1"/>
</dbReference>
<dbReference type="Pfam" id="PF10410">
    <property type="entry name" value="DnaB_bind"/>
    <property type="match status" value="1"/>
</dbReference>
<evidence type="ECO:0000256" key="6">
    <source>
        <dbReference type="ARBA" id="ARBA00022723"/>
    </source>
</evidence>
<evidence type="ECO:0000259" key="15">
    <source>
        <dbReference type="PROSITE" id="PS50880"/>
    </source>
</evidence>
<dbReference type="SMART" id="SM00493">
    <property type="entry name" value="TOPRIM"/>
    <property type="match status" value="1"/>
</dbReference>
<feature type="region of interest" description="Disordered" evidence="14">
    <location>
        <begin position="437"/>
        <end position="459"/>
    </location>
</feature>
<sequence>MISNHTIEEIKSRMDIYEVISDFVQLKKSGSSYKALSPFTDEKTPSFMVSPAKNIFKCFSTGKGGDPITFLMEIDGLSYMEALRYLAQKYNIELEEEVQTDDQKQAQNERESLFITLNFAKDHFVENLWEVEEGKNIGLTYFKERGFSEETIKSFELGYALDQWQGLMDAAAKNGYNEEFLEKAGLKIVKEDKAYDRFRGRVTFPIHNVTGKVIAFGARTLKSNEKGPKYINSPETELYTKSKILYGIYQAKNEIRNTSNCYLVEGYTDVISLYQAGIKNVVASSGTSLTEDQIKLIKRYSENVTALFDGDKAGIKASMRGIDMMLAGGLNVKAVRFPEGEDPDSYSRQLGGTAFKEYLDDHSQDFMSFKTDFYTSESNDPIKRAESIREIVQSISLIPDPIKRSVYTQQCSNMLGIDEGTLIVELNKLLIKENKSKYSSKPPSASPSSGGNFPPDFGGGMPYGMPMEPPPDLFADPEDLVEEKVRPDDIIKNQERESIRMLINYGAEMIEGFEGEETHLAQYILTECEDIEFTSPVCQRVLELYKEQLEQGKVLTLQALLDHDDAEIRKEAVDLSTERYELSPNWSDKFQISVAHERDALRLSAYRSVLRLKFRIIQKMIVDNMDKMKSAADENEINGYLSIQQGLKQMEMDIANELGNVTVK</sequence>
<evidence type="ECO:0000256" key="1">
    <source>
        <dbReference type="ARBA" id="ARBA00022478"/>
    </source>
</evidence>
<evidence type="ECO:0000313" key="17">
    <source>
        <dbReference type="Proteomes" id="UP001300692"/>
    </source>
</evidence>
<dbReference type="InterPro" id="IPR037068">
    <property type="entry name" value="DNA_primase_core_N_sf"/>
</dbReference>
<keyword evidence="4 12" id="KW-0548">Nucleotidyltransferase</keyword>
<evidence type="ECO:0000256" key="13">
    <source>
        <dbReference type="PIRNR" id="PIRNR002811"/>
    </source>
</evidence>
<dbReference type="RefSeq" id="WP_264137020.1">
    <property type="nucleotide sequence ID" value="NZ_JAOYOD010000001.1"/>
</dbReference>
<keyword evidence="6 13" id="KW-0479">Metal-binding</keyword>
<dbReference type="SUPFAM" id="SSF56731">
    <property type="entry name" value="DNA primase core"/>
    <property type="match status" value="1"/>
</dbReference>
<comment type="function">
    <text evidence="12 13">RNA polymerase that catalyzes the synthesis of short RNA molecules used as primers for DNA polymerase during DNA replication.</text>
</comment>
<keyword evidence="11 12" id="KW-0804">Transcription</keyword>
<evidence type="ECO:0000313" key="16">
    <source>
        <dbReference type="EMBL" id="MCV9386235.1"/>
    </source>
</evidence>
<proteinExistence type="inferred from homology"/>
<dbReference type="NCBIfam" id="TIGR01391">
    <property type="entry name" value="dnaG"/>
    <property type="match status" value="1"/>
</dbReference>
<dbReference type="InterPro" id="IPR013264">
    <property type="entry name" value="DNAG_N"/>
</dbReference>
<dbReference type="SUPFAM" id="SSF57783">
    <property type="entry name" value="Zinc beta-ribbon"/>
    <property type="match status" value="1"/>
</dbReference>
<dbReference type="PROSITE" id="PS50880">
    <property type="entry name" value="TOPRIM"/>
    <property type="match status" value="1"/>
</dbReference>
<keyword evidence="10 12" id="KW-0238">DNA-binding</keyword>
<dbReference type="Gene3D" id="3.40.1360.10">
    <property type="match status" value="1"/>
</dbReference>
<accession>A0ABT3CRY3</accession>
<evidence type="ECO:0000256" key="9">
    <source>
        <dbReference type="ARBA" id="ARBA00022842"/>
    </source>
</evidence>
<dbReference type="InterPro" id="IPR036977">
    <property type="entry name" value="DNA_primase_Znf_CHC2"/>
</dbReference>
<comment type="caution">
    <text evidence="12">Lacks conserved residue(s) required for the propagation of feature annotation.</text>
</comment>
<name>A0ABT3CRY3_9BACT</name>
<dbReference type="InterPro" id="IPR006171">
    <property type="entry name" value="TOPRIM_dom"/>
</dbReference>
<comment type="similarity">
    <text evidence="12 13">Belongs to the DnaG primase family.</text>
</comment>
<dbReference type="InterPro" id="IPR002694">
    <property type="entry name" value="Znf_CHC2"/>
</dbReference>